<dbReference type="Proteomes" id="UP000682733">
    <property type="component" value="Unassembled WGS sequence"/>
</dbReference>
<gene>
    <name evidence="1" type="ORF">OVA965_LOCUS29236</name>
    <name evidence="2" type="ORF">TMI583_LOCUS29997</name>
</gene>
<organism evidence="2 3">
    <name type="scientific">Didymodactylos carnosus</name>
    <dbReference type="NCBI Taxonomy" id="1234261"/>
    <lineage>
        <taxon>Eukaryota</taxon>
        <taxon>Metazoa</taxon>
        <taxon>Spiralia</taxon>
        <taxon>Gnathifera</taxon>
        <taxon>Rotifera</taxon>
        <taxon>Eurotatoria</taxon>
        <taxon>Bdelloidea</taxon>
        <taxon>Philodinida</taxon>
        <taxon>Philodinidae</taxon>
        <taxon>Didymodactylos</taxon>
    </lineage>
</organism>
<dbReference type="AlphaFoldDB" id="A0A8S2QU16"/>
<proteinExistence type="predicted"/>
<dbReference type="Proteomes" id="UP000677228">
    <property type="component" value="Unassembled WGS sequence"/>
</dbReference>
<dbReference type="EMBL" id="CAJOBA010042033">
    <property type="protein sequence ID" value="CAF4125405.1"/>
    <property type="molecule type" value="Genomic_DNA"/>
</dbReference>
<evidence type="ECO:0000313" key="2">
    <source>
        <dbReference type="EMBL" id="CAF4125405.1"/>
    </source>
</evidence>
<evidence type="ECO:0000313" key="1">
    <source>
        <dbReference type="EMBL" id="CAF1316494.1"/>
    </source>
</evidence>
<name>A0A8S2QU16_9BILA</name>
<accession>A0A8S2QU16</accession>
<evidence type="ECO:0000313" key="3">
    <source>
        <dbReference type="Proteomes" id="UP000682733"/>
    </source>
</evidence>
<protein>
    <submittedName>
        <fullName evidence="2">Uncharacterized protein</fullName>
    </submittedName>
</protein>
<sequence>MGPSQPLARRNRHAVRHGLQMFSFFLRILFPLIDVLYENQLQQQKIKTFCEHLIHLLRIIPYLTRITIYHITMPVDHYERSLLTDLFTELAPTPRRFCSLTGITTTAFCDIYPVFV</sequence>
<dbReference type="EMBL" id="CAJNOK010020439">
    <property type="protein sequence ID" value="CAF1316494.1"/>
    <property type="molecule type" value="Genomic_DNA"/>
</dbReference>
<reference evidence="2" key="1">
    <citation type="submission" date="2021-02" db="EMBL/GenBank/DDBJ databases">
        <authorList>
            <person name="Nowell W R."/>
        </authorList>
    </citation>
    <scope>NUCLEOTIDE SEQUENCE</scope>
</reference>
<comment type="caution">
    <text evidence="2">The sequence shown here is derived from an EMBL/GenBank/DDBJ whole genome shotgun (WGS) entry which is preliminary data.</text>
</comment>